<feature type="compositionally biased region" description="Low complexity" evidence="1">
    <location>
        <begin position="301"/>
        <end position="318"/>
    </location>
</feature>
<name>A0AAQ3RB18_9PEZI</name>
<reference evidence="2 3" key="1">
    <citation type="submission" date="2023-11" db="EMBL/GenBank/DDBJ databases">
        <title>An acidophilic fungus is an integral part of prey digestion in a carnivorous sundew plant.</title>
        <authorList>
            <person name="Tsai I.J."/>
        </authorList>
    </citation>
    <scope>NUCLEOTIDE SEQUENCE [LARGE SCALE GENOMIC DNA]</scope>
    <source>
        <strain evidence="2">169a</strain>
    </source>
</reference>
<organism evidence="2 3">
    <name type="scientific">Acrodontium crateriforme</name>
    <dbReference type="NCBI Taxonomy" id="150365"/>
    <lineage>
        <taxon>Eukaryota</taxon>
        <taxon>Fungi</taxon>
        <taxon>Dikarya</taxon>
        <taxon>Ascomycota</taxon>
        <taxon>Pezizomycotina</taxon>
        <taxon>Dothideomycetes</taxon>
        <taxon>Dothideomycetidae</taxon>
        <taxon>Mycosphaerellales</taxon>
        <taxon>Teratosphaeriaceae</taxon>
        <taxon>Acrodontium</taxon>
    </lineage>
</organism>
<feature type="compositionally biased region" description="Basic and acidic residues" evidence="1">
    <location>
        <begin position="216"/>
        <end position="238"/>
    </location>
</feature>
<gene>
    <name evidence="2" type="ORF">R9X50_00564400</name>
</gene>
<feature type="region of interest" description="Disordered" evidence="1">
    <location>
        <begin position="71"/>
        <end position="96"/>
    </location>
</feature>
<evidence type="ECO:0000256" key="1">
    <source>
        <dbReference type="SAM" id="MobiDB-lite"/>
    </source>
</evidence>
<proteinExistence type="predicted"/>
<accession>A0AAQ3RB18</accession>
<protein>
    <submittedName>
        <fullName evidence="2">Uncharacterized protein</fullName>
    </submittedName>
</protein>
<dbReference type="EMBL" id="CP138588">
    <property type="protein sequence ID" value="WPH02776.1"/>
    <property type="molecule type" value="Genomic_DNA"/>
</dbReference>
<dbReference type="Proteomes" id="UP001303373">
    <property type="component" value="Chromosome 9"/>
</dbReference>
<evidence type="ECO:0000313" key="3">
    <source>
        <dbReference type="Proteomes" id="UP001303373"/>
    </source>
</evidence>
<evidence type="ECO:0000313" key="2">
    <source>
        <dbReference type="EMBL" id="WPH02776.1"/>
    </source>
</evidence>
<sequence>MSTAGELQALLRFLSKDAKVPLASAMGQVKALQAKDLTTIEKLAKAKQEDMLSLFPEEKMAKQIIAAAKRATKKRGAGETDNATASTPAKKKRKEGGLFAQDVVSPAELEASLSLPESSATEDELASVVLFTNRAPLVLAFALTLLKYTMPEQPLSSRLSLAQGYVSTTSRARGVNLGIVSGKSAEEEGFGEGQPIVNVMGKELRVLRRWGYQWRSQREEGTEDTSQTKKLEEMNQEDKEQEEQNGMNEQPALWALDLEALKKANTIGPVVADTTSGNHGNLPIYTPQSARAYILKSFDSAPASGSDSSKGKKLSAASKAEEKERNLGKLLHALDLLYSSWAETIGPDELNKRTWGWYVKVRPDVPNGVAGWGGKNEVKLADILNLRRTVTLLGHTM</sequence>
<dbReference type="AlphaFoldDB" id="A0AAQ3RB18"/>
<feature type="region of interest" description="Disordered" evidence="1">
    <location>
        <begin position="216"/>
        <end position="246"/>
    </location>
</feature>
<feature type="region of interest" description="Disordered" evidence="1">
    <location>
        <begin position="301"/>
        <end position="320"/>
    </location>
</feature>
<keyword evidence="3" id="KW-1185">Reference proteome</keyword>